<comment type="similarity">
    <text evidence="1">Belongs to the saccharopine dehydrogenase family.</text>
</comment>
<dbReference type="PANTHER" id="PTHR12286:SF5">
    <property type="entry name" value="SACCHAROPINE DEHYDROGENASE-LIKE OXIDOREDUCTASE"/>
    <property type="match status" value="1"/>
</dbReference>
<accession>A0A9D4YXJ1</accession>
<name>A0A9D4YXJ1_CHLVU</name>
<feature type="domain" description="Saccharopine dehydrogenase NADP binding" evidence="2">
    <location>
        <begin position="11"/>
        <end position="128"/>
    </location>
</feature>
<dbReference type="GO" id="GO:0009247">
    <property type="term" value="P:glycolipid biosynthetic process"/>
    <property type="evidence" value="ECO:0007669"/>
    <property type="project" value="TreeGrafter"/>
</dbReference>
<dbReference type="PANTHER" id="PTHR12286">
    <property type="entry name" value="SACCHAROPINE DEHYDROGENASE-LIKE OXIDOREDUCTASE"/>
    <property type="match status" value="1"/>
</dbReference>
<organism evidence="3 4">
    <name type="scientific">Chlorella vulgaris</name>
    <name type="common">Green alga</name>
    <dbReference type="NCBI Taxonomy" id="3077"/>
    <lineage>
        <taxon>Eukaryota</taxon>
        <taxon>Viridiplantae</taxon>
        <taxon>Chlorophyta</taxon>
        <taxon>core chlorophytes</taxon>
        <taxon>Trebouxiophyceae</taxon>
        <taxon>Chlorellales</taxon>
        <taxon>Chlorellaceae</taxon>
        <taxon>Chlorella clade</taxon>
        <taxon>Chlorella</taxon>
    </lineage>
</organism>
<dbReference type="GO" id="GO:0005739">
    <property type="term" value="C:mitochondrion"/>
    <property type="evidence" value="ECO:0007669"/>
    <property type="project" value="TreeGrafter"/>
</dbReference>
<dbReference type="Proteomes" id="UP001055712">
    <property type="component" value="Unassembled WGS sequence"/>
</dbReference>
<dbReference type="InterPro" id="IPR005097">
    <property type="entry name" value="Sacchrp_dh_NADP-bd"/>
</dbReference>
<keyword evidence="4" id="KW-1185">Reference proteome</keyword>
<reference evidence="3" key="2">
    <citation type="submission" date="2020-11" db="EMBL/GenBank/DDBJ databases">
        <authorList>
            <person name="Cecchin M."/>
            <person name="Marcolungo L."/>
            <person name="Rossato M."/>
            <person name="Girolomoni L."/>
            <person name="Cosentino E."/>
            <person name="Cuine S."/>
            <person name="Li-Beisson Y."/>
            <person name="Delledonne M."/>
            <person name="Ballottari M."/>
        </authorList>
    </citation>
    <scope>NUCLEOTIDE SEQUENCE</scope>
    <source>
        <strain evidence="3">211/11P</strain>
        <tissue evidence="3">Whole cell</tissue>
    </source>
</reference>
<dbReference type="AlphaFoldDB" id="A0A9D4YXJ1"/>
<dbReference type="SUPFAM" id="SSF51735">
    <property type="entry name" value="NAD(P)-binding Rossmann-fold domains"/>
    <property type="match status" value="1"/>
</dbReference>
<dbReference type="Gene3D" id="3.40.50.720">
    <property type="entry name" value="NAD(P)-binding Rossmann-like Domain"/>
    <property type="match status" value="1"/>
</dbReference>
<comment type="caution">
    <text evidence="3">The sequence shown here is derived from an EMBL/GenBank/DDBJ whole genome shotgun (WGS) entry which is preliminary data.</text>
</comment>
<evidence type="ECO:0000256" key="1">
    <source>
        <dbReference type="ARBA" id="ARBA00038048"/>
    </source>
</evidence>
<dbReference type="GO" id="GO:0005811">
    <property type="term" value="C:lipid droplet"/>
    <property type="evidence" value="ECO:0007669"/>
    <property type="project" value="TreeGrafter"/>
</dbReference>
<dbReference type="OrthoDB" id="10268090at2759"/>
<proteinExistence type="inferred from homology"/>
<evidence type="ECO:0000313" key="3">
    <source>
        <dbReference type="EMBL" id="KAI3430724.1"/>
    </source>
</evidence>
<reference evidence="3" key="1">
    <citation type="journal article" date="2019" name="Plant J.">
        <title>Chlorella vulgaris genome assembly and annotation reveals the molecular basis for metabolic acclimation to high light conditions.</title>
        <authorList>
            <person name="Cecchin M."/>
            <person name="Marcolungo L."/>
            <person name="Rossato M."/>
            <person name="Girolomoni L."/>
            <person name="Cosentino E."/>
            <person name="Cuine S."/>
            <person name="Li-Beisson Y."/>
            <person name="Delledonne M."/>
            <person name="Ballottari M."/>
        </authorList>
    </citation>
    <scope>NUCLEOTIDE SEQUENCE</scope>
    <source>
        <strain evidence="3">211/11P</strain>
    </source>
</reference>
<protein>
    <recommendedName>
        <fullName evidence="2">Saccharopine dehydrogenase NADP binding domain-containing protein</fullName>
    </recommendedName>
</protein>
<dbReference type="Pfam" id="PF03435">
    <property type="entry name" value="Sacchrp_dh_NADP"/>
    <property type="match status" value="1"/>
</dbReference>
<evidence type="ECO:0000313" key="4">
    <source>
        <dbReference type="Proteomes" id="UP001055712"/>
    </source>
</evidence>
<gene>
    <name evidence="3" type="ORF">D9Q98_005310</name>
</gene>
<evidence type="ECO:0000259" key="2">
    <source>
        <dbReference type="Pfam" id="PF03435"/>
    </source>
</evidence>
<dbReference type="InterPro" id="IPR036291">
    <property type="entry name" value="NAD(P)-bd_dom_sf"/>
</dbReference>
<dbReference type="EMBL" id="SIDB01000007">
    <property type="protein sequence ID" value="KAI3430724.1"/>
    <property type="molecule type" value="Genomic_DNA"/>
</dbReference>
<dbReference type="InterPro" id="IPR051276">
    <property type="entry name" value="Saccharopine_DH-like_oxidrdct"/>
</dbReference>
<dbReference type="GO" id="GO:0005886">
    <property type="term" value="C:plasma membrane"/>
    <property type="evidence" value="ECO:0007669"/>
    <property type="project" value="TreeGrafter"/>
</dbReference>
<sequence length="423" mass="45649">MAPSSARSFDIVVFGATGYTGKRVAQELQSCGFKGTWAIAGRDQSKLERLTTSLTGGGAPPAVVVADVSDPASLLHMARSCRVLINTVGPFRHWGEPVVQACVQAGTDYLDVCGEPEFIERVELAYDVAAHTAGCYLASAMGFDSVPGDLLVEYTLSLFKPPARCTLVETALTIRGGASGFRGHFPTFESAVLGFASAGDLRKLRKEAEQRRGKVDLQVPGPRPPRQTGSVFDARLNAWTLPFMGADASVVKRSMAARVKAGEPAANVAVVFTLPSRFYLMLFQAYGFVFQFLASKPWGRDLLLRYPELFSNGMFTREGPSEQQMQATTFSFTAFASGYSTGAPEAPDQQPDVHITTRVSGPEPGYIACSIFVTQAAITLLEERQHLGQPGVHTPASLLRGTTYIDRLRSRGIKFEQVASASM</sequence>